<feature type="transmembrane region" description="Helical" evidence="1">
    <location>
        <begin position="98"/>
        <end position="119"/>
    </location>
</feature>
<name>A0A9X2DZI3_9MICO</name>
<feature type="transmembrane region" description="Helical" evidence="1">
    <location>
        <begin position="131"/>
        <end position="154"/>
    </location>
</feature>
<dbReference type="RefSeq" id="WP_251946701.1">
    <property type="nucleotide sequence ID" value="NZ_JAMRYM010000069.1"/>
</dbReference>
<evidence type="ECO:0000313" key="3">
    <source>
        <dbReference type="EMBL" id="MCM6763538.1"/>
    </source>
</evidence>
<feature type="signal peptide" evidence="2">
    <location>
        <begin position="1"/>
        <end position="33"/>
    </location>
</feature>
<dbReference type="AlphaFoldDB" id="A0A9X2DZI3"/>
<keyword evidence="1" id="KW-0472">Membrane</keyword>
<dbReference type="EMBL" id="JAMRYM010000069">
    <property type="protein sequence ID" value="MCM6763538.1"/>
    <property type="molecule type" value="Genomic_DNA"/>
</dbReference>
<reference evidence="3" key="1">
    <citation type="submission" date="2022-06" db="EMBL/GenBank/DDBJ databases">
        <title>Whole genome shotgun sequencing (WGS) of Rathayibacter sp. ZW T2_19, isolated from stored onions (Allium cepa).</title>
        <authorList>
            <person name="Stoll D.A."/>
            <person name="Huch M."/>
        </authorList>
    </citation>
    <scope>NUCLEOTIDE SEQUENCE</scope>
    <source>
        <strain evidence="3">ZW T2_19</strain>
    </source>
</reference>
<keyword evidence="1" id="KW-0812">Transmembrane</keyword>
<keyword evidence="1" id="KW-1133">Transmembrane helix</keyword>
<organism evidence="3 4">
    <name type="scientific">Rathayibacter rubneri</name>
    <dbReference type="NCBI Taxonomy" id="2950106"/>
    <lineage>
        <taxon>Bacteria</taxon>
        <taxon>Bacillati</taxon>
        <taxon>Actinomycetota</taxon>
        <taxon>Actinomycetes</taxon>
        <taxon>Micrococcales</taxon>
        <taxon>Microbacteriaceae</taxon>
        <taxon>Rathayibacter</taxon>
    </lineage>
</organism>
<evidence type="ECO:0000256" key="2">
    <source>
        <dbReference type="SAM" id="SignalP"/>
    </source>
</evidence>
<feature type="transmembrane region" description="Helical" evidence="1">
    <location>
        <begin position="161"/>
        <end position="189"/>
    </location>
</feature>
<accession>A0A9X2DZI3</accession>
<protein>
    <submittedName>
        <fullName evidence="3">Uncharacterized protein</fullName>
    </submittedName>
</protein>
<proteinExistence type="predicted"/>
<feature type="transmembrane region" description="Helical" evidence="1">
    <location>
        <begin position="72"/>
        <end position="91"/>
    </location>
</feature>
<comment type="caution">
    <text evidence="3">The sequence shown here is derived from an EMBL/GenBank/DDBJ whole genome shotgun (WGS) entry which is preliminary data.</text>
</comment>
<gene>
    <name evidence="3" type="ORF">NB037_14030</name>
</gene>
<evidence type="ECO:0000256" key="1">
    <source>
        <dbReference type="SAM" id="Phobius"/>
    </source>
</evidence>
<sequence>MTAAPDVRTATSPRWALIAAVALLASAALQLQAATQRWVTASGSRAPADRSIEDHLFDYSVPAEPWEAVGTAAQVFGVGTLLLAAGVLAMMRALSPRVLAPASIAVAAVFALTGVHALVSGLLGTPTPLGATWLQLLTGIVPVVGLVALAVAVLRRAPSLAVAYVLLLGSSLPGQLIAIFSIAPMIMGYASHDTTPWSEAVIAATTGAAGLAALVTAAGSALRGRRA</sequence>
<feature type="chain" id="PRO_5040990818" evidence="2">
    <location>
        <begin position="34"/>
        <end position="227"/>
    </location>
</feature>
<dbReference type="Proteomes" id="UP001155240">
    <property type="component" value="Unassembled WGS sequence"/>
</dbReference>
<feature type="transmembrane region" description="Helical" evidence="1">
    <location>
        <begin position="201"/>
        <end position="222"/>
    </location>
</feature>
<keyword evidence="4" id="KW-1185">Reference proteome</keyword>
<evidence type="ECO:0000313" key="4">
    <source>
        <dbReference type="Proteomes" id="UP001155240"/>
    </source>
</evidence>
<keyword evidence="2" id="KW-0732">Signal</keyword>